<feature type="region of interest" description="Disordered" evidence="1">
    <location>
        <begin position="30"/>
        <end position="55"/>
    </location>
</feature>
<sequence length="352" mass="39917">MNQARPLPQQYALSQSAYPQATYSREQQYAARQGYDYQQYQPDPTGSDFNPPSPTNTFAQLDYMAEQEQKWNAHRAPEIALLLSTDSRITPAHIATQAAQTYLNAPSHYNIPVPSFDLLNQELRDGQTAAPPAKSASPARSGPREGSPVEAKPRYDRRDSRPPSPGESNHDRHTPTRSQGTTSMKRSPPPQNSEHLAEKPKKPKKMKKFLCCYCAEDDSGTEMTRSSDHSTSRKNDHSKASKTKLLPSQKSSRNNRDTSSVTSSSSRTKDSGSGSYHGREHSRSSYDRDYERDRERDRDRDRDIYRDRMEDDRSSKQTHGRFFMICPHGTVALLRTSETLNLGKRVINLDFM</sequence>
<accession>A0ABQ9XIC8</accession>
<proteinExistence type="predicted"/>
<protein>
    <submittedName>
        <fullName evidence="2">Uncharacterized protein</fullName>
    </submittedName>
</protein>
<dbReference type="Proteomes" id="UP001281761">
    <property type="component" value="Unassembled WGS sequence"/>
</dbReference>
<reference evidence="2 3" key="1">
    <citation type="journal article" date="2022" name="bioRxiv">
        <title>Genomics of Preaxostyla Flagellates Illuminates Evolutionary Transitions and the Path Towards Mitochondrial Loss.</title>
        <authorList>
            <person name="Novak L.V.F."/>
            <person name="Treitli S.C."/>
            <person name="Pyrih J."/>
            <person name="Halakuc P."/>
            <person name="Pipaliya S.V."/>
            <person name="Vacek V."/>
            <person name="Brzon O."/>
            <person name="Soukal P."/>
            <person name="Eme L."/>
            <person name="Dacks J.B."/>
            <person name="Karnkowska A."/>
            <person name="Elias M."/>
            <person name="Hampl V."/>
        </authorList>
    </citation>
    <scope>NUCLEOTIDE SEQUENCE [LARGE SCALE GENOMIC DNA]</scope>
    <source>
        <strain evidence="2">NAU3</strain>
        <tissue evidence="2">Gut</tissue>
    </source>
</reference>
<feature type="compositionally biased region" description="Basic and acidic residues" evidence="1">
    <location>
        <begin position="277"/>
        <end position="298"/>
    </location>
</feature>
<name>A0ABQ9XIC8_9EUKA</name>
<evidence type="ECO:0000313" key="2">
    <source>
        <dbReference type="EMBL" id="KAK2950036.1"/>
    </source>
</evidence>
<comment type="caution">
    <text evidence="2">The sequence shown here is derived from an EMBL/GenBank/DDBJ whole genome shotgun (WGS) entry which is preliminary data.</text>
</comment>
<feature type="compositionally biased region" description="Basic and acidic residues" evidence="1">
    <location>
        <begin position="225"/>
        <end position="239"/>
    </location>
</feature>
<gene>
    <name evidence="2" type="ORF">BLNAU_15071</name>
</gene>
<organism evidence="2 3">
    <name type="scientific">Blattamonas nauphoetae</name>
    <dbReference type="NCBI Taxonomy" id="2049346"/>
    <lineage>
        <taxon>Eukaryota</taxon>
        <taxon>Metamonada</taxon>
        <taxon>Preaxostyla</taxon>
        <taxon>Oxymonadida</taxon>
        <taxon>Blattamonas</taxon>
    </lineage>
</organism>
<dbReference type="EMBL" id="JARBJD010000144">
    <property type="protein sequence ID" value="KAK2950036.1"/>
    <property type="molecule type" value="Genomic_DNA"/>
</dbReference>
<evidence type="ECO:0000256" key="1">
    <source>
        <dbReference type="SAM" id="MobiDB-lite"/>
    </source>
</evidence>
<feature type="compositionally biased region" description="Low complexity" evidence="1">
    <location>
        <begin position="257"/>
        <end position="274"/>
    </location>
</feature>
<feature type="compositionally biased region" description="Low complexity" evidence="1">
    <location>
        <begin position="129"/>
        <end position="141"/>
    </location>
</feature>
<evidence type="ECO:0000313" key="3">
    <source>
        <dbReference type="Proteomes" id="UP001281761"/>
    </source>
</evidence>
<keyword evidence="3" id="KW-1185">Reference proteome</keyword>
<feature type="compositionally biased region" description="Polar residues" evidence="1">
    <location>
        <begin position="176"/>
        <end position="185"/>
    </location>
</feature>
<feature type="compositionally biased region" description="Low complexity" evidence="1">
    <location>
        <begin position="35"/>
        <end position="44"/>
    </location>
</feature>
<feature type="region of interest" description="Disordered" evidence="1">
    <location>
        <begin position="219"/>
        <end position="298"/>
    </location>
</feature>
<feature type="compositionally biased region" description="Basic and acidic residues" evidence="1">
    <location>
        <begin position="151"/>
        <end position="161"/>
    </location>
</feature>
<feature type="region of interest" description="Disordered" evidence="1">
    <location>
        <begin position="126"/>
        <end position="202"/>
    </location>
</feature>